<dbReference type="PRINTS" id="PR00080">
    <property type="entry name" value="SDRFAMILY"/>
</dbReference>
<dbReference type="Gene3D" id="3.40.50.720">
    <property type="entry name" value="NAD(P)-binding Rossmann-like Domain"/>
    <property type="match status" value="1"/>
</dbReference>
<dbReference type="CDD" id="cd05233">
    <property type="entry name" value="SDR_c"/>
    <property type="match status" value="1"/>
</dbReference>
<gene>
    <name evidence="3" type="ORF">R4315_09125</name>
</gene>
<comment type="similarity">
    <text evidence="1">Belongs to the short-chain dehydrogenases/reductases (SDR) family.</text>
</comment>
<dbReference type="EMBL" id="JAWLUP010000014">
    <property type="protein sequence ID" value="MDV7264706.1"/>
    <property type="molecule type" value="Genomic_DNA"/>
</dbReference>
<dbReference type="InterPro" id="IPR036291">
    <property type="entry name" value="NAD(P)-bd_dom_sf"/>
</dbReference>
<organism evidence="3 4">
    <name type="scientific">Rhodococcus oxybenzonivorans</name>
    <dbReference type="NCBI Taxonomy" id="1990687"/>
    <lineage>
        <taxon>Bacteria</taxon>
        <taxon>Bacillati</taxon>
        <taxon>Actinomycetota</taxon>
        <taxon>Actinomycetes</taxon>
        <taxon>Mycobacteriales</taxon>
        <taxon>Nocardiaceae</taxon>
        <taxon>Rhodococcus</taxon>
    </lineage>
</organism>
<proteinExistence type="inferred from homology"/>
<comment type="caution">
    <text evidence="3">The sequence shown here is derived from an EMBL/GenBank/DDBJ whole genome shotgun (WGS) entry which is preliminary data.</text>
</comment>
<protein>
    <submittedName>
        <fullName evidence="3">SDR family NAD(P)-dependent oxidoreductase</fullName>
    </submittedName>
</protein>
<dbReference type="Pfam" id="PF13561">
    <property type="entry name" value="adh_short_C2"/>
    <property type="match status" value="1"/>
</dbReference>
<evidence type="ECO:0000313" key="3">
    <source>
        <dbReference type="EMBL" id="MDV7264706.1"/>
    </source>
</evidence>
<keyword evidence="2" id="KW-0560">Oxidoreductase</keyword>
<evidence type="ECO:0000256" key="2">
    <source>
        <dbReference type="ARBA" id="ARBA00023002"/>
    </source>
</evidence>
<dbReference type="PANTHER" id="PTHR42760">
    <property type="entry name" value="SHORT-CHAIN DEHYDROGENASES/REDUCTASES FAMILY MEMBER"/>
    <property type="match status" value="1"/>
</dbReference>
<accession>A0AAE4UY44</accession>
<dbReference type="Proteomes" id="UP001185863">
    <property type="component" value="Unassembled WGS sequence"/>
</dbReference>
<evidence type="ECO:0000313" key="4">
    <source>
        <dbReference type="Proteomes" id="UP001185863"/>
    </source>
</evidence>
<dbReference type="RefSeq" id="WP_317744290.1">
    <property type="nucleotide sequence ID" value="NZ_JAWLUP010000014.1"/>
</dbReference>
<evidence type="ECO:0000256" key="1">
    <source>
        <dbReference type="ARBA" id="ARBA00006484"/>
    </source>
</evidence>
<dbReference type="GO" id="GO:0016616">
    <property type="term" value="F:oxidoreductase activity, acting on the CH-OH group of donors, NAD or NADP as acceptor"/>
    <property type="evidence" value="ECO:0007669"/>
    <property type="project" value="TreeGrafter"/>
</dbReference>
<dbReference type="InterPro" id="IPR002347">
    <property type="entry name" value="SDR_fam"/>
</dbReference>
<dbReference type="PRINTS" id="PR00081">
    <property type="entry name" value="GDHRDH"/>
</dbReference>
<name>A0AAE4UY44_9NOCA</name>
<dbReference type="AlphaFoldDB" id="A0AAE4UY44"/>
<sequence>MTDTLRQSIPPRTTGDTSLEGKIALLFGAGTAADGWSNGGAAALTYARAGATVICGDIDAAAANRTVDAITADGGKATALQVDVTAEDSVAAAVATVIDQHHRLDIAHNNVGVTKMGDPVSLSTEDWRRALDINLTGVFHSCKYVLPHMRQAQAGVIINISSLAAIRHTGLPYSSYYAAKAAVNHLTSTLAVDEAAHGIRINAIMPGLIDTPLIYRQIAGQYADADEMVAARNAIAPIGRMGTVWELANAARFLASDDASYITGVCLAVDGGLGTRCMA</sequence>
<reference evidence="3" key="1">
    <citation type="submission" date="2023-10" db="EMBL/GenBank/DDBJ databases">
        <title>Development of a sustainable strategy for remediation of hydrocarbon-contaminated territories based on the waste exchange concept.</title>
        <authorList>
            <person name="Krivoruchko A."/>
        </authorList>
    </citation>
    <scope>NUCLEOTIDE SEQUENCE</scope>
    <source>
        <strain evidence="3">IEGM 68</strain>
    </source>
</reference>
<dbReference type="PANTHER" id="PTHR42760:SF115">
    <property type="entry name" value="3-OXOACYL-[ACYL-CARRIER-PROTEIN] REDUCTASE FABG"/>
    <property type="match status" value="1"/>
</dbReference>
<dbReference type="SUPFAM" id="SSF51735">
    <property type="entry name" value="NAD(P)-binding Rossmann-fold domains"/>
    <property type="match status" value="1"/>
</dbReference>
<dbReference type="FunFam" id="3.40.50.720:FF:000084">
    <property type="entry name" value="Short-chain dehydrogenase reductase"/>
    <property type="match status" value="1"/>
</dbReference>